<evidence type="ECO:0008006" key="2">
    <source>
        <dbReference type="Google" id="ProtNLM"/>
    </source>
</evidence>
<proteinExistence type="predicted"/>
<evidence type="ECO:0000313" key="1">
    <source>
        <dbReference type="EMBL" id="GAH68142.1"/>
    </source>
</evidence>
<comment type="caution">
    <text evidence="1">The sequence shown here is derived from an EMBL/GenBank/DDBJ whole genome shotgun (WGS) entry which is preliminary data.</text>
</comment>
<name>X1HFE3_9ZZZZ</name>
<reference evidence="1" key="1">
    <citation type="journal article" date="2014" name="Front. Microbiol.">
        <title>High frequency of phylogenetically diverse reductive dehalogenase-homologous genes in deep subseafloor sedimentary metagenomes.</title>
        <authorList>
            <person name="Kawai M."/>
            <person name="Futagami T."/>
            <person name="Toyoda A."/>
            <person name="Takaki Y."/>
            <person name="Nishi S."/>
            <person name="Hori S."/>
            <person name="Arai W."/>
            <person name="Tsubouchi T."/>
            <person name="Morono Y."/>
            <person name="Uchiyama I."/>
            <person name="Ito T."/>
            <person name="Fujiyama A."/>
            <person name="Inagaki F."/>
            <person name="Takami H."/>
        </authorList>
    </citation>
    <scope>NUCLEOTIDE SEQUENCE</scope>
    <source>
        <strain evidence="1">Expedition CK06-06</strain>
    </source>
</reference>
<accession>X1HFE3</accession>
<dbReference type="AlphaFoldDB" id="X1HFE3"/>
<protein>
    <recommendedName>
        <fullName evidence="2">SpoVT-AbrB domain-containing protein</fullName>
    </recommendedName>
</protein>
<gene>
    <name evidence="1" type="ORF">S03H2_46983</name>
</gene>
<organism evidence="1">
    <name type="scientific">marine sediment metagenome</name>
    <dbReference type="NCBI Taxonomy" id="412755"/>
    <lineage>
        <taxon>unclassified sequences</taxon>
        <taxon>metagenomes</taxon>
        <taxon>ecological metagenomes</taxon>
    </lineage>
</organism>
<sequence length="61" mass="7066">MDKEGEGKEEEEGWTYFTTRMDSKGRLVVPPDDRENMGIYKKTVQVAVKVKLLQIYEVENG</sequence>
<dbReference type="EMBL" id="BARU01029543">
    <property type="protein sequence ID" value="GAH68142.1"/>
    <property type="molecule type" value="Genomic_DNA"/>
</dbReference>